<reference evidence="2" key="1">
    <citation type="submission" date="2021-03" db="EMBL/GenBank/DDBJ databases">
        <title>Draft genome sequence of rust myrtle Austropuccinia psidii MF-1, a brazilian biotype.</title>
        <authorList>
            <person name="Quecine M.C."/>
            <person name="Pachon D.M.R."/>
            <person name="Bonatelli M.L."/>
            <person name="Correr F.H."/>
            <person name="Franceschini L.M."/>
            <person name="Leite T.F."/>
            <person name="Margarido G.R.A."/>
            <person name="Almeida C.A."/>
            <person name="Ferrarezi J.A."/>
            <person name="Labate C.A."/>
        </authorList>
    </citation>
    <scope>NUCLEOTIDE SEQUENCE</scope>
    <source>
        <strain evidence="2">MF-1</strain>
    </source>
</reference>
<dbReference type="Proteomes" id="UP000765509">
    <property type="component" value="Unassembled WGS sequence"/>
</dbReference>
<sequence>MDKTVENIQKGNSQLRKASEKTNKRVNQVFEEQHHRKRDRVCLDQDINKLFYVYHKMKRQPRGHVMDIKYHQEEIKPDSLLDNKARSPSHYQDGESISYSEKEALKQLPEASS</sequence>
<accession>A0A9Q3CIM4</accession>
<feature type="region of interest" description="Disordered" evidence="1">
    <location>
        <begin position="1"/>
        <end position="24"/>
    </location>
</feature>
<evidence type="ECO:0000313" key="2">
    <source>
        <dbReference type="EMBL" id="MBW0483257.1"/>
    </source>
</evidence>
<name>A0A9Q3CIM4_9BASI</name>
<organism evidence="2 3">
    <name type="scientific">Austropuccinia psidii MF-1</name>
    <dbReference type="NCBI Taxonomy" id="1389203"/>
    <lineage>
        <taxon>Eukaryota</taxon>
        <taxon>Fungi</taxon>
        <taxon>Dikarya</taxon>
        <taxon>Basidiomycota</taxon>
        <taxon>Pucciniomycotina</taxon>
        <taxon>Pucciniomycetes</taxon>
        <taxon>Pucciniales</taxon>
        <taxon>Sphaerophragmiaceae</taxon>
        <taxon>Austropuccinia</taxon>
    </lineage>
</organism>
<feature type="region of interest" description="Disordered" evidence="1">
    <location>
        <begin position="79"/>
        <end position="113"/>
    </location>
</feature>
<dbReference type="AlphaFoldDB" id="A0A9Q3CIM4"/>
<feature type="compositionally biased region" description="Polar residues" evidence="1">
    <location>
        <begin position="1"/>
        <end position="16"/>
    </location>
</feature>
<protein>
    <submittedName>
        <fullName evidence="2">Uncharacterized protein</fullName>
    </submittedName>
</protein>
<evidence type="ECO:0000313" key="3">
    <source>
        <dbReference type="Proteomes" id="UP000765509"/>
    </source>
</evidence>
<dbReference type="EMBL" id="AVOT02007146">
    <property type="protein sequence ID" value="MBW0483257.1"/>
    <property type="molecule type" value="Genomic_DNA"/>
</dbReference>
<keyword evidence="3" id="KW-1185">Reference proteome</keyword>
<evidence type="ECO:0000256" key="1">
    <source>
        <dbReference type="SAM" id="MobiDB-lite"/>
    </source>
</evidence>
<proteinExistence type="predicted"/>
<comment type="caution">
    <text evidence="2">The sequence shown here is derived from an EMBL/GenBank/DDBJ whole genome shotgun (WGS) entry which is preliminary data.</text>
</comment>
<gene>
    <name evidence="2" type="ORF">O181_022972</name>
</gene>